<dbReference type="Proteomes" id="UP000216725">
    <property type="component" value="Unassembled WGS sequence"/>
</dbReference>
<dbReference type="InterPro" id="IPR050206">
    <property type="entry name" value="FtsK/SpoIIIE/SftA"/>
</dbReference>
<feature type="domain" description="FtsK" evidence="4">
    <location>
        <begin position="994"/>
        <end position="1195"/>
    </location>
</feature>
<accession>A0A261EWP7</accession>
<feature type="binding site" evidence="3">
    <location>
        <begin position="1011"/>
        <end position="1018"/>
    </location>
    <ligand>
        <name>ATP</name>
        <dbReference type="ChEBI" id="CHEBI:30616"/>
    </ligand>
</feature>
<evidence type="ECO:0000256" key="1">
    <source>
        <dbReference type="ARBA" id="ARBA00022741"/>
    </source>
</evidence>
<dbReference type="PANTHER" id="PTHR22683">
    <property type="entry name" value="SPORULATION PROTEIN RELATED"/>
    <property type="match status" value="1"/>
</dbReference>
<dbReference type="GO" id="GO:0003677">
    <property type="term" value="F:DNA binding"/>
    <property type="evidence" value="ECO:0007669"/>
    <property type="project" value="InterPro"/>
</dbReference>
<dbReference type="Gene3D" id="3.40.50.300">
    <property type="entry name" value="P-loop containing nucleotide triphosphate hydrolases"/>
    <property type="match status" value="4"/>
</dbReference>
<reference evidence="5 6" key="1">
    <citation type="journal article" date="2017" name="BMC Genomics">
        <title>Comparative genomic and phylogenomic analyses of the Bifidobacteriaceae family.</title>
        <authorList>
            <person name="Lugli G.A."/>
            <person name="Milani C."/>
            <person name="Turroni F."/>
            <person name="Duranti S."/>
            <person name="Mancabelli L."/>
            <person name="Mangifesta M."/>
            <person name="Ferrario C."/>
            <person name="Modesto M."/>
            <person name="Mattarelli P."/>
            <person name="Jiri K."/>
            <person name="van Sinderen D."/>
            <person name="Ventura M."/>
        </authorList>
    </citation>
    <scope>NUCLEOTIDE SEQUENCE [LARGE SCALE GENOMIC DNA]</scope>
    <source>
        <strain evidence="5 6">DSM 24742</strain>
    </source>
</reference>
<dbReference type="PROSITE" id="PS50901">
    <property type="entry name" value="FTSK"/>
    <property type="match status" value="2"/>
</dbReference>
<name>A0A261EWP7_9BIFI</name>
<protein>
    <submittedName>
        <fullName evidence="5">Cell division protein FtsK</fullName>
    </submittedName>
</protein>
<dbReference type="InterPro" id="IPR002543">
    <property type="entry name" value="FtsK_dom"/>
</dbReference>
<evidence type="ECO:0000313" key="6">
    <source>
        <dbReference type="Proteomes" id="UP000216725"/>
    </source>
</evidence>
<evidence type="ECO:0000259" key="4">
    <source>
        <dbReference type="PROSITE" id="PS50901"/>
    </source>
</evidence>
<feature type="domain" description="FtsK" evidence="4">
    <location>
        <begin position="656"/>
        <end position="848"/>
    </location>
</feature>
<keyword evidence="1 3" id="KW-0547">Nucleotide-binding</keyword>
<dbReference type="GO" id="GO:0051301">
    <property type="term" value="P:cell division"/>
    <property type="evidence" value="ECO:0007669"/>
    <property type="project" value="UniProtKB-KW"/>
</dbReference>
<keyword evidence="5" id="KW-0131">Cell cycle</keyword>
<keyword evidence="5" id="KW-0132">Cell division</keyword>
<dbReference type="SUPFAM" id="SSF52540">
    <property type="entry name" value="P-loop containing nucleoside triphosphate hydrolases"/>
    <property type="match status" value="3"/>
</dbReference>
<dbReference type="CDD" id="cd01127">
    <property type="entry name" value="TrwB_TraG_TraD_VirD4"/>
    <property type="match status" value="1"/>
</dbReference>
<dbReference type="PANTHER" id="PTHR22683:SF1">
    <property type="entry name" value="TYPE VII SECRETION SYSTEM PROTEIN ESSC"/>
    <property type="match status" value="1"/>
</dbReference>
<sequence>MRGLVTISGVVSKTCFSAYLDVHDDDAIGAVLPSLMNMSAEIGAPPAIAIDGQVVTPQTTFGEAGIHEGSWISLAADAAHGEGLVNPSIVAPRGRGSFQLRIMSGADAGHIYDISSGIMRVSEILDPDHTSRGIDAIIDVSEDGIVTLIPAVRRGEPLKKKHLWSKRQFRMHSDIYVHDEEVVSPRRVQLGESIEFPECTIAVTQGIEGTKVDMQSSDGHLRYARPPKIGDSIEDRKLRLPVEPKKPMRSPIPIVPCLIPIVMSAAMVYFTKSYTMLIFAAMSPLMMLSSYFSGNHAAHKHYKEKMRDYRELSSAMRKEASQAVEREAAQLHEDYPDPTRVFDACVVPTDMLWNRRETDDAWLRLRVGTGDVESHVTLEDPNQIEFDRIKKWTLRNVPVTVSLVDSHCIGCAGEEEVLFLLAKWMVIQLAALHSTRDLALYLLTPHKQDDRMFSMDWRFAQWLPHLKVMTGGNAVRSIGVTAEELAMRISELVSILDRRLGEKRERSLSRWSGSCIVVIMEHAHMLRTMPGMVRILQEGPQVGIYSLCVDADVRLLPEECQTVVLATSRGLTIRSNVMGTVSGVKPDMVSSEWTDSVARTLAPLEDGSPEDESMGVPSSSRLLDVLDMPEPNARTIESRWDMHPRSTVCTIGESVSGPFSIDVSKDGPHGLVGGTTGSGKSELLQSMVASLAVANRPDAMNFVLVDYKGGAAFKDCVKLPHTVGMVTDLDNHLVRRALDSLGAELTRREHMLSGVGAKDIEDYCDMRLANPSIPPMPRLMIVIDEFASLARELPDFVKGLVNIAQRGRSLGIHLILATQRPAGVVSPEIRANTNLRIALRMTDASESQDVIDAKDAALISKATPGRAVVRLGSSSLVPFQTARVGGRYVAPSLIAKARREEPYAHTMSFEDLGKAAPSRPKKKGADGDVAVTDLKVLVEAIIQASDEIGVPEQRRPWLPALPTNIPWESLPAASSGASVSIPYALGDFPGQQTQVPVCFDASTMGNLYIIGSPRSGKSTALRTIAYAGSVLYSPIQLKFQCIDGGGGSMAALSALPNVGNVVMREQTGKILRLLRKLDMERSRRMAQLSTGGYGSIDEFNAANPALYLAHIIVLIDSWDGLNSVLQTYDNGSIIDRLQVMMREGAIAGIHFIVSGDSALRSGKMLTLANSKVALHLVDSMDYSIVGMTSHDVPEKVPEGRGYRSPDGAEIQIALVGGTADGQQQTEYIRSMGQRLFQQRDYGLSPSQLPIVISELPQKLSLGQLLQSIDSTDMAVHGGALPLGIGGEDNEVVWFDHRATTVLPIFGTQGSGKSMALAVIARLAAERGIRTLLVAPPRSTVLRDFDKYDTIEMVKRPQELTAEMVDRYAHDPDALILIDDCARFASAPGGNALKQMMAEDDPRTEACLVATMGTKDRVGFSDWPVEIRKRENGILLRPEEVGDATLIGSRLRAAQVRNEAPVGRGFIHLGSQRGSVQLAYDESVGTSTGYFDALPVKEA</sequence>
<dbReference type="InterPro" id="IPR027417">
    <property type="entry name" value="P-loop_NTPase"/>
</dbReference>
<keyword evidence="6" id="KW-1185">Reference proteome</keyword>
<evidence type="ECO:0000256" key="3">
    <source>
        <dbReference type="PROSITE-ProRule" id="PRU00289"/>
    </source>
</evidence>
<keyword evidence="2 3" id="KW-0067">ATP-binding</keyword>
<dbReference type="SMART" id="SM00382">
    <property type="entry name" value="AAA"/>
    <property type="match status" value="3"/>
</dbReference>
<dbReference type="EMBL" id="MWWR01000009">
    <property type="protein sequence ID" value="OZG51282.1"/>
    <property type="molecule type" value="Genomic_DNA"/>
</dbReference>
<proteinExistence type="predicted"/>
<comment type="caution">
    <text evidence="5">The sequence shown here is derived from an EMBL/GenBank/DDBJ whole genome shotgun (WGS) entry which is preliminary data.</text>
</comment>
<evidence type="ECO:0000313" key="5">
    <source>
        <dbReference type="EMBL" id="OZG51282.1"/>
    </source>
</evidence>
<dbReference type="Pfam" id="PF01580">
    <property type="entry name" value="FtsK_SpoIIIE"/>
    <property type="match status" value="2"/>
</dbReference>
<gene>
    <name evidence="5" type="ORF">PSRA_1226</name>
</gene>
<feature type="binding site" evidence="3">
    <location>
        <begin position="674"/>
        <end position="681"/>
    </location>
    <ligand>
        <name>ATP</name>
        <dbReference type="ChEBI" id="CHEBI:30616"/>
    </ligand>
</feature>
<evidence type="ECO:0000256" key="2">
    <source>
        <dbReference type="ARBA" id="ARBA00022840"/>
    </source>
</evidence>
<organism evidence="5 6">
    <name type="scientific">Pseudoscardovia radai</name>
    <dbReference type="NCBI Taxonomy" id="987066"/>
    <lineage>
        <taxon>Bacteria</taxon>
        <taxon>Bacillati</taxon>
        <taxon>Actinomycetota</taxon>
        <taxon>Actinomycetes</taxon>
        <taxon>Bifidobacteriales</taxon>
        <taxon>Bifidobacteriaceae</taxon>
        <taxon>Pseudoscardovia</taxon>
    </lineage>
</organism>
<dbReference type="InterPro" id="IPR003593">
    <property type="entry name" value="AAA+_ATPase"/>
</dbReference>
<dbReference type="GO" id="GO:0005524">
    <property type="term" value="F:ATP binding"/>
    <property type="evidence" value="ECO:0007669"/>
    <property type="project" value="UniProtKB-UniRule"/>
</dbReference>